<dbReference type="InterPro" id="IPR013718">
    <property type="entry name" value="COQ9_C"/>
</dbReference>
<dbReference type="Pfam" id="PF08511">
    <property type="entry name" value="COQ9"/>
    <property type="match status" value="1"/>
</dbReference>
<dbReference type="NCBIfam" id="TIGR02396">
    <property type="entry name" value="diverge_rpsU"/>
    <property type="match status" value="1"/>
</dbReference>
<accession>A0A7Y3W6C3</accession>
<keyword evidence="3" id="KW-1185">Reference proteome</keyword>
<dbReference type="InterPro" id="IPR012762">
    <property type="entry name" value="Ubiq_biosynth_COQ9"/>
</dbReference>
<dbReference type="GO" id="GO:0008289">
    <property type="term" value="F:lipid binding"/>
    <property type="evidence" value="ECO:0007669"/>
    <property type="project" value="InterPro"/>
</dbReference>
<name>A0A7Y3W6C3_9PROT</name>
<feature type="domain" description="COQ9 C-terminal" evidence="1">
    <location>
        <begin position="133"/>
        <end position="206"/>
    </location>
</feature>
<organism evidence="2 3">
    <name type="scientific">Parvularcula mediterranea</name>
    <dbReference type="NCBI Taxonomy" id="2732508"/>
    <lineage>
        <taxon>Bacteria</taxon>
        <taxon>Pseudomonadati</taxon>
        <taxon>Pseudomonadota</taxon>
        <taxon>Alphaproteobacteria</taxon>
        <taxon>Parvularculales</taxon>
        <taxon>Parvularculaceae</taxon>
        <taxon>Parvularcula</taxon>
    </lineage>
</organism>
<dbReference type="GO" id="GO:0006744">
    <property type="term" value="P:ubiquinone biosynthetic process"/>
    <property type="evidence" value="ECO:0007669"/>
    <property type="project" value="InterPro"/>
</dbReference>
<dbReference type="EMBL" id="JABFCX010000003">
    <property type="protein sequence ID" value="NNU17197.1"/>
    <property type="molecule type" value="Genomic_DNA"/>
</dbReference>
<dbReference type="Gene3D" id="1.10.357.10">
    <property type="entry name" value="Tetracycline Repressor, domain 2"/>
    <property type="match status" value="1"/>
</dbReference>
<protein>
    <submittedName>
        <fullName evidence="2">COQ9 family protein</fullName>
    </submittedName>
</protein>
<evidence type="ECO:0000313" key="2">
    <source>
        <dbReference type="EMBL" id="NNU17197.1"/>
    </source>
</evidence>
<sequence length="235" mass="25989">MNDATTKTQGNGADEALRRAILDELLSEAAFEGFTRQTLDVAAKRADLPAGSIEEGLVDRLFPGGIGDVLAFWSEEEDRAMVEAFEAENPKPHGITKKIRWLVKQRIEQLDWNREAARRAAATLALPHHGGLGAKLVWQTADAMWRATQDKSTDFNWYSKRMTLSAVYTSTLANWFGNSGDAAADDPYAETWAFLDARLGNLMSFEKFKGRVTEAAPDPADIVGFLGRFRYGSGK</sequence>
<reference evidence="2 3" key="1">
    <citation type="submission" date="2020-05" db="EMBL/GenBank/DDBJ databases">
        <title>Parvularcula mediterraneae sp. nov., isolated from polypropylene straw from shallow seawater of the seashore of Laganas in Zakynthos island, Greece.</title>
        <authorList>
            <person name="Szabo I."/>
            <person name="Al-Omari J."/>
            <person name="Rado J."/>
            <person name="Szerdahelyi G.S."/>
        </authorList>
    </citation>
    <scope>NUCLEOTIDE SEQUENCE [LARGE SCALE GENOMIC DNA]</scope>
    <source>
        <strain evidence="2 3">ZS-1/3</strain>
    </source>
</reference>
<dbReference type="Proteomes" id="UP000536835">
    <property type="component" value="Unassembled WGS sequence"/>
</dbReference>
<evidence type="ECO:0000313" key="3">
    <source>
        <dbReference type="Proteomes" id="UP000536835"/>
    </source>
</evidence>
<dbReference type="AlphaFoldDB" id="A0A7Y3W6C3"/>
<evidence type="ECO:0000259" key="1">
    <source>
        <dbReference type="Pfam" id="PF08511"/>
    </source>
</evidence>
<gene>
    <name evidence="2" type="ORF">HK107_12770</name>
</gene>
<comment type="caution">
    <text evidence="2">The sequence shown here is derived from an EMBL/GenBank/DDBJ whole genome shotgun (WGS) entry which is preliminary data.</text>
</comment>
<dbReference type="RefSeq" id="WP_173200389.1">
    <property type="nucleotide sequence ID" value="NZ_JABFCX010000003.1"/>
</dbReference>
<proteinExistence type="predicted"/>